<dbReference type="InterPro" id="IPR007060">
    <property type="entry name" value="FtsL/DivIC"/>
</dbReference>
<keyword evidence="3" id="KW-0132">Cell division</keyword>
<reference evidence="2" key="1">
    <citation type="submission" date="2015-01" db="EMBL/GenBank/DDBJ databases">
        <title>Comparative genome analysis of Bacillus coagulans HM-08, Clostridium butyricum HM-68, Bacillus subtilis HM-66 and Bacillus licheniformis BL-09.</title>
        <authorList>
            <person name="Zhang H."/>
        </authorList>
    </citation>
    <scope>NUCLEOTIDE SEQUENCE [LARGE SCALE GENOMIC DNA]</scope>
    <source>
        <strain evidence="2">HM-08</strain>
    </source>
</reference>
<keyword evidence="1" id="KW-0472">Membrane</keyword>
<evidence type="ECO:0000313" key="5">
    <source>
        <dbReference type="Proteomes" id="UP000070376"/>
    </source>
</evidence>
<reference evidence="4" key="2">
    <citation type="submission" date="2015-01" db="EMBL/GenBank/DDBJ databases">
        <title>Comparative genome analysis of Bacillus coagulans HM-08, Clostridium butyricum HM-68, Bacillus subtilis HM-66 and Bacillus paralicheniformis BL-09.</title>
        <authorList>
            <person name="Zhang H."/>
        </authorList>
    </citation>
    <scope>NUCLEOTIDE SEQUENCE [LARGE SCALE GENOMIC DNA]</scope>
    <source>
        <strain evidence="4">HM-08</strain>
    </source>
</reference>
<dbReference type="GO" id="GO:0051301">
    <property type="term" value="P:cell division"/>
    <property type="evidence" value="ECO:0007669"/>
    <property type="project" value="UniProtKB-KW"/>
</dbReference>
<protein>
    <submittedName>
        <fullName evidence="3">Putative cell division protein FtsL</fullName>
    </submittedName>
    <submittedName>
        <fullName evidence="2">Septum formation initiator</fullName>
    </submittedName>
</protein>
<dbReference type="AlphaFoldDB" id="A0A0C5CU58"/>
<organism evidence="3 5">
    <name type="scientific">Heyndrickxia coagulans</name>
    <name type="common">Weizmannia coagulans</name>
    <dbReference type="NCBI Taxonomy" id="1398"/>
    <lineage>
        <taxon>Bacteria</taxon>
        <taxon>Bacillati</taxon>
        <taxon>Bacillota</taxon>
        <taxon>Bacilli</taxon>
        <taxon>Bacillales</taxon>
        <taxon>Bacillaceae</taxon>
        <taxon>Heyndrickxia</taxon>
    </lineage>
</organism>
<reference evidence="3" key="4">
    <citation type="submission" date="2016-01" db="EMBL/GenBank/DDBJ databases">
        <authorList>
            <person name="Oliw E.H."/>
        </authorList>
    </citation>
    <scope>NUCLEOTIDE SEQUENCE [LARGE SCALE GENOMIC DNA]</scope>
    <source>
        <strain evidence="3">GED7749B</strain>
    </source>
</reference>
<dbReference type="Proteomes" id="UP000032024">
    <property type="component" value="Chromosome"/>
</dbReference>
<dbReference type="InterPro" id="IPR039076">
    <property type="entry name" value="DivIC"/>
</dbReference>
<dbReference type="GeneID" id="93257985"/>
<gene>
    <name evidence="3" type="ORF">HMPREF3213_00285</name>
    <name evidence="2" type="ORF">SB48_HM08orf06593</name>
</gene>
<evidence type="ECO:0000313" key="3">
    <source>
        <dbReference type="EMBL" id="KWZ85775.1"/>
    </source>
</evidence>
<dbReference type="PANTHER" id="PTHR40027">
    <property type="entry name" value="CELL DIVISION PROTEIN DIVIC"/>
    <property type="match status" value="1"/>
</dbReference>
<keyword evidence="4" id="KW-1185">Reference proteome</keyword>
<dbReference type="PATRIC" id="fig|1398.18.peg.4149"/>
<dbReference type="RefSeq" id="WP_014096559.1">
    <property type="nucleotide sequence ID" value="NZ_CP010525.1"/>
</dbReference>
<keyword evidence="1" id="KW-1133">Transmembrane helix</keyword>
<dbReference type="PANTHER" id="PTHR40027:SF1">
    <property type="entry name" value="CELL DIVISION PROTEIN DIVIC"/>
    <property type="match status" value="1"/>
</dbReference>
<evidence type="ECO:0000256" key="1">
    <source>
        <dbReference type="SAM" id="Phobius"/>
    </source>
</evidence>
<dbReference type="EMBL" id="CP010525">
    <property type="protein sequence ID" value="AJO24972.1"/>
    <property type="molecule type" value="Genomic_DNA"/>
</dbReference>
<reference evidence="5" key="3">
    <citation type="submission" date="2016-01" db="EMBL/GenBank/DDBJ databases">
        <authorList>
            <person name="Mitreva M."/>
            <person name="Pepin K.H."/>
            <person name="Mihindukulasuriya K.A."/>
            <person name="Fulton R."/>
            <person name="Fronick C."/>
            <person name="O'Laughlin M."/>
            <person name="Miner T."/>
            <person name="Herter B."/>
            <person name="Rosa B.A."/>
            <person name="Cordes M."/>
            <person name="Tomlinson C."/>
            <person name="Wollam A."/>
            <person name="Palsikar V.B."/>
            <person name="Mardis E.R."/>
            <person name="Wilson R.K."/>
        </authorList>
    </citation>
    <scope>NUCLEOTIDE SEQUENCE [LARGE SCALE GENOMIC DNA]</scope>
    <source>
        <strain evidence="5">GED7749B</strain>
    </source>
</reference>
<feature type="transmembrane region" description="Helical" evidence="1">
    <location>
        <begin position="35"/>
        <end position="54"/>
    </location>
</feature>
<dbReference type="Proteomes" id="UP000070376">
    <property type="component" value="Unassembled WGS sequence"/>
</dbReference>
<dbReference type="EMBL" id="LRPN01000011">
    <property type="protein sequence ID" value="KWZ85775.1"/>
    <property type="molecule type" value="Genomic_DNA"/>
</dbReference>
<proteinExistence type="predicted"/>
<dbReference type="STRING" id="1398.AB434_1198"/>
<keyword evidence="3" id="KW-0131">Cell cycle</keyword>
<keyword evidence="1" id="KW-0812">Transmembrane</keyword>
<dbReference type="Pfam" id="PF04977">
    <property type="entry name" value="DivIC"/>
    <property type="match status" value="1"/>
</dbReference>
<accession>A0A0C5CU58</accession>
<sequence length="131" mass="15083">MLGRNIASMDNAYIKQQSVKEKVLVRRRKLLFRRLALFGVMAVLVSALLVSTLVSRNAQLAAKKEQKAKLVHQVRDIDKQQAMLRSEIKKLKDDDYIAKLARSEYFLSKKGEIIFNLPDSKKNTQEEDVSY</sequence>
<evidence type="ECO:0000313" key="2">
    <source>
        <dbReference type="EMBL" id="AJO24972.1"/>
    </source>
</evidence>
<evidence type="ECO:0000313" key="4">
    <source>
        <dbReference type="Proteomes" id="UP000032024"/>
    </source>
</evidence>
<name>A0A0C5CU58_HEYCO</name>